<feature type="transmembrane region" description="Helical" evidence="2">
    <location>
        <begin position="6"/>
        <end position="22"/>
    </location>
</feature>
<name>A0ABW3L7M1_9BACI</name>
<evidence type="ECO:0000256" key="1">
    <source>
        <dbReference type="ARBA" id="ARBA00022801"/>
    </source>
</evidence>
<dbReference type="InterPro" id="IPR042001">
    <property type="entry name" value="Sortase_F"/>
</dbReference>
<gene>
    <name evidence="3" type="ORF">ACFQ2J_15635</name>
</gene>
<organism evidence="3 4">
    <name type="scientific">Thalassobacillus hwangdonensis</name>
    <dbReference type="NCBI Taxonomy" id="546108"/>
    <lineage>
        <taxon>Bacteria</taxon>
        <taxon>Bacillati</taxon>
        <taxon>Bacillota</taxon>
        <taxon>Bacilli</taxon>
        <taxon>Bacillales</taxon>
        <taxon>Bacillaceae</taxon>
        <taxon>Thalassobacillus</taxon>
    </lineage>
</organism>
<evidence type="ECO:0000256" key="2">
    <source>
        <dbReference type="SAM" id="Phobius"/>
    </source>
</evidence>
<keyword evidence="2" id="KW-0812">Transmembrane</keyword>
<dbReference type="RefSeq" id="WP_386062644.1">
    <property type="nucleotide sequence ID" value="NZ_JBHTKL010000006.1"/>
</dbReference>
<keyword evidence="2" id="KW-0472">Membrane</keyword>
<dbReference type="InterPro" id="IPR005754">
    <property type="entry name" value="Sortase"/>
</dbReference>
<reference evidence="4" key="1">
    <citation type="journal article" date="2019" name="Int. J. Syst. Evol. Microbiol.">
        <title>The Global Catalogue of Microorganisms (GCM) 10K type strain sequencing project: providing services to taxonomists for standard genome sequencing and annotation.</title>
        <authorList>
            <consortium name="The Broad Institute Genomics Platform"/>
            <consortium name="The Broad Institute Genome Sequencing Center for Infectious Disease"/>
            <person name="Wu L."/>
            <person name="Ma J."/>
        </authorList>
    </citation>
    <scope>NUCLEOTIDE SEQUENCE [LARGE SCALE GENOMIC DNA]</scope>
    <source>
        <strain evidence="4">CCUG 56607</strain>
    </source>
</reference>
<keyword evidence="1" id="KW-0378">Hydrolase</keyword>
<dbReference type="SUPFAM" id="SSF63817">
    <property type="entry name" value="Sortase"/>
    <property type="match status" value="1"/>
</dbReference>
<sequence>MIYKVLYGIIGLMLVSSILLFMKGDPEPEVKVLSSLDQPESITDNHLTEKALPVESETLAASDSIVKNYTPAVTASSSSQASIIPTRVVIPSIGVDAPITANGFTPDGGMEVPDNDTDVGWFEPGTKPGNSGNAILAGHVDSYKGPAVFFDLKELEAGAEIHLYGDDEEKLTFVVQRIVSYPTEEAPLREIFGPSNEVGLNLLTCTGLYDQESEDHLERLVVYTKLAEPLS</sequence>
<dbReference type="CDD" id="cd05829">
    <property type="entry name" value="Sortase_F"/>
    <property type="match status" value="1"/>
</dbReference>
<dbReference type="Pfam" id="PF04203">
    <property type="entry name" value="Sortase"/>
    <property type="match status" value="1"/>
</dbReference>
<protein>
    <submittedName>
        <fullName evidence="3">Class F sortase</fullName>
    </submittedName>
</protein>
<evidence type="ECO:0000313" key="3">
    <source>
        <dbReference type="EMBL" id="MFD1020619.1"/>
    </source>
</evidence>
<dbReference type="Proteomes" id="UP001596990">
    <property type="component" value="Unassembled WGS sequence"/>
</dbReference>
<keyword evidence="4" id="KW-1185">Reference proteome</keyword>
<accession>A0ABW3L7M1</accession>
<proteinExistence type="predicted"/>
<dbReference type="Gene3D" id="2.40.260.10">
    <property type="entry name" value="Sortase"/>
    <property type="match status" value="1"/>
</dbReference>
<keyword evidence="2" id="KW-1133">Transmembrane helix</keyword>
<comment type="caution">
    <text evidence="3">The sequence shown here is derived from an EMBL/GenBank/DDBJ whole genome shotgun (WGS) entry which is preliminary data.</text>
</comment>
<dbReference type="InterPro" id="IPR023365">
    <property type="entry name" value="Sortase_dom-sf"/>
</dbReference>
<evidence type="ECO:0000313" key="4">
    <source>
        <dbReference type="Proteomes" id="UP001596990"/>
    </source>
</evidence>
<dbReference type="EMBL" id="JBHTKL010000006">
    <property type="protein sequence ID" value="MFD1020619.1"/>
    <property type="molecule type" value="Genomic_DNA"/>
</dbReference>